<feature type="region of interest" description="Disordered" evidence="1">
    <location>
        <begin position="1"/>
        <end position="20"/>
    </location>
</feature>
<organism evidence="2 3">
    <name type="scientific">Metarhizium album (strain ARSEF 1941)</name>
    <dbReference type="NCBI Taxonomy" id="1081103"/>
    <lineage>
        <taxon>Eukaryota</taxon>
        <taxon>Fungi</taxon>
        <taxon>Dikarya</taxon>
        <taxon>Ascomycota</taxon>
        <taxon>Pezizomycotina</taxon>
        <taxon>Sordariomycetes</taxon>
        <taxon>Hypocreomycetidae</taxon>
        <taxon>Hypocreales</taxon>
        <taxon>Clavicipitaceae</taxon>
        <taxon>Metarhizium</taxon>
    </lineage>
</organism>
<accession>A0A0B2WR61</accession>
<dbReference type="EMBL" id="AZHE01000015">
    <property type="protein sequence ID" value="KHN96503.1"/>
    <property type="molecule type" value="Genomic_DNA"/>
</dbReference>
<sequence length="189" mass="20962">MYRLQNAKPRHTYRGCSGHKDWRNKPPVPASPACHRSGLVARSVDVCLGGCWFLHPPPQTPTGASASLAERRRRARLSMGQYCGAAEAMQIRAVVVAVVGLRDGLWTLEQVMMRRSSARRLPAKDGPDDDSTSRVSSTPVWCCPPPGLGPVLRAARVQALEDIYPRHQAETDEQADDEMRRARVVRRQA</sequence>
<protein>
    <submittedName>
        <fullName evidence="2">Uncharacterized protein</fullName>
    </submittedName>
</protein>
<feature type="region of interest" description="Disordered" evidence="1">
    <location>
        <begin position="169"/>
        <end position="189"/>
    </location>
</feature>
<gene>
    <name evidence="2" type="ORF">MAM_05792</name>
</gene>
<dbReference type="RefSeq" id="XP_040677569.1">
    <property type="nucleotide sequence ID" value="XM_040824590.1"/>
</dbReference>
<reference evidence="2 3" key="1">
    <citation type="journal article" date="2014" name="Proc. Natl. Acad. Sci. U.S.A.">
        <title>Trajectory and genomic determinants of fungal-pathogen speciation and host adaptation.</title>
        <authorList>
            <person name="Hu X."/>
            <person name="Xiao G."/>
            <person name="Zheng P."/>
            <person name="Shang Y."/>
            <person name="Su Y."/>
            <person name="Zhang X."/>
            <person name="Liu X."/>
            <person name="Zhan S."/>
            <person name="St Leger R.J."/>
            <person name="Wang C."/>
        </authorList>
    </citation>
    <scope>NUCLEOTIDE SEQUENCE [LARGE SCALE GENOMIC DNA]</scope>
    <source>
        <strain evidence="2 3">ARSEF 1941</strain>
    </source>
</reference>
<keyword evidence="3" id="KW-1185">Reference proteome</keyword>
<dbReference type="HOGENOM" id="CLU_1434740_0_0_1"/>
<evidence type="ECO:0000313" key="2">
    <source>
        <dbReference type="EMBL" id="KHN96503.1"/>
    </source>
</evidence>
<dbReference type="GeneID" id="63740247"/>
<feature type="region of interest" description="Disordered" evidence="1">
    <location>
        <begin position="118"/>
        <end position="140"/>
    </location>
</feature>
<dbReference type="AlphaFoldDB" id="A0A0B2WR61"/>
<comment type="caution">
    <text evidence="2">The sequence shown here is derived from an EMBL/GenBank/DDBJ whole genome shotgun (WGS) entry which is preliminary data.</text>
</comment>
<dbReference type="Proteomes" id="UP000030816">
    <property type="component" value="Unassembled WGS sequence"/>
</dbReference>
<evidence type="ECO:0000256" key="1">
    <source>
        <dbReference type="SAM" id="MobiDB-lite"/>
    </source>
</evidence>
<proteinExistence type="predicted"/>
<name>A0A0B2WR61_METAS</name>
<evidence type="ECO:0000313" key="3">
    <source>
        <dbReference type="Proteomes" id="UP000030816"/>
    </source>
</evidence>